<accession>A0ABZ0S9F0</accession>
<dbReference type="Proteomes" id="UP001432180">
    <property type="component" value="Chromosome"/>
</dbReference>
<dbReference type="EMBL" id="CP121472">
    <property type="protein sequence ID" value="WPL17062.1"/>
    <property type="molecule type" value="Genomic_DNA"/>
</dbReference>
<organism evidence="2 3">
    <name type="scientific">Thiorhodovibrio winogradskyi</name>
    <dbReference type="NCBI Taxonomy" id="77007"/>
    <lineage>
        <taxon>Bacteria</taxon>
        <taxon>Pseudomonadati</taxon>
        <taxon>Pseudomonadota</taxon>
        <taxon>Gammaproteobacteria</taxon>
        <taxon>Chromatiales</taxon>
        <taxon>Chromatiaceae</taxon>
        <taxon>Thiorhodovibrio</taxon>
    </lineage>
</organism>
<evidence type="ECO:0000256" key="1">
    <source>
        <dbReference type="SAM" id="Phobius"/>
    </source>
</evidence>
<sequence length="227" mass="25799">MWFAILLKEWLKLRWSLAALLAVHLGVLGYVFLTLRHQFQIEHSEMIWYWAFELRRLLYTPLQYLPAFTGVALALAQFGPERLNGRFRLSLHLPLRGDWLVWSWVAVGALFGALLSSLTALGLYLLIGQWFPREAAFSAVLTALPWLLGGWVAYFGANLALLEPAWPRRLAYLGVSLAFLGLLYQERGYQEYDQIFPALTGLALLFIPAVILPAHRYRHQAMIGGAS</sequence>
<evidence type="ECO:0008006" key="4">
    <source>
        <dbReference type="Google" id="ProtNLM"/>
    </source>
</evidence>
<evidence type="ECO:0000313" key="3">
    <source>
        <dbReference type="Proteomes" id="UP001432180"/>
    </source>
</evidence>
<protein>
    <recommendedName>
        <fullName evidence="4">ABC transporter permease</fullName>
    </recommendedName>
</protein>
<dbReference type="RefSeq" id="WP_328987580.1">
    <property type="nucleotide sequence ID" value="NZ_CP121472.1"/>
</dbReference>
<feature type="transmembrane region" description="Helical" evidence="1">
    <location>
        <begin position="99"/>
        <end position="127"/>
    </location>
</feature>
<keyword evidence="1" id="KW-0812">Transmembrane</keyword>
<gene>
    <name evidence="2" type="ORF">Thiowin_02048</name>
</gene>
<keyword evidence="1" id="KW-1133">Transmembrane helix</keyword>
<reference evidence="2 3" key="1">
    <citation type="journal article" date="2023" name="Microorganisms">
        <title>Thiorhodovibrio frisius and Trv. litoralis spp. nov., Two Novel Members from a Clade of Fastidious Purple Sulfur Bacteria That Exhibit Unique Red-Shifted Light-Harvesting Capabilities.</title>
        <authorList>
            <person name="Methner A."/>
            <person name="Kuzyk S.B."/>
            <person name="Petersen J."/>
            <person name="Bauer S."/>
            <person name="Brinkmann H."/>
            <person name="Sichau K."/>
            <person name="Wanner G."/>
            <person name="Wolf J."/>
            <person name="Neumann-Schaal M."/>
            <person name="Henke P."/>
            <person name="Tank M."/>
            <person name="Sproer C."/>
            <person name="Bunk B."/>
            <person name="Overmann J."/>
        </authorList>
    </citation>
    <scope>NUCLEOTIDE SEQUENCE [LARGE SCALE GENOMIC DNA]</scope>
    <source>
        <strain evidence="2 3">DSM 6702</strain>
    </source>
</reference>
<feature type="transmembrane region" description="Helical" evidence="1">
    <location>
        <begin position="134"/>
        <end position="154"/>
    </location>
</feature>
<keyword evidence="3" id="KW-1185">Reference proteome</keyword>
<evidence type="ECO:0000313" key="2">
    <source>
        <dbReference type="EMBL" id="WPL17062.1"/>
    </source>
</evidence>
<name>A0ABZ0S9F0_9GAMM</name>
<feature type="transmembrane region" description="Helical" evidence="1">
    <location>
        <begin position="196"/>
        <end position="214"/>
    </location>
</feature>
<feature type="transmembrane region" description="Helical" evidence="1">
    <location>
        <begin position="15"/>
        <end position="35"/>
    </location>
</feature>
<feature type="transmembrane region" description="Helical" evidence="1">
    <location>
        <begin position="56"/>
        <end position="79"/>
    </location>
</feature>
<proteinExistence type="predicted"/>
<keyword evidence="1" id="KW-0472">Membrane</keyword>